<dbReference type="GO" id="GO:0004190">
    <property type="term" value="F:aspartic-type endopeptidase activity"/>
    <property type="evidence" value="ECO:0007669"/>
    <property type="project" value="UniProtKB-KW"/>
</dbReference>
<dbReference type="Pfam" id="PF22936">
    <property type="entry name" value="Pol_BBD"/>
    <property type="match status" value="1"/>
</dbReference>
<keyword evidence="1" id="KW-0645">Protease</keyword>
<evidence type="ECO:0000256" key="4">
    <source>
        <dbReference type="SAM" id="MobiDB-lite"/>
    </source>
</evidence>
<dbReference type="SMART" id="SM00343">
    <property type="entry name" value="ZnF_C2HC"/>
    <property type="match status" value="2"/>
</dbReference>
<dbReference type="InterPro" id="IPR025724">
    <property type="entry name" value="GAG-pre-integrase_dom"/>
</dbReference>
<feature type="compositionally biased region" description="Polar residues" evidence="4">
    <location>
        <begin position="825"/>
        <end position="836"/>
    </location>
</feature>
<dbReference type="GO" id="GO:0008270">
    <property type="term" value="F:zinc ion binding"/>
    <property type="evidence" value="ECO:0007669"/>
    <property type="project" value="UniProtKB-KW"/>
</dbReference>
<gene>
    <name evidence="7" type="ORF">LWI29_016482</name>
</gene>
<dbReference type="InterPro" id="IPR001878">
    <property type="entry name" value="Znf_CCHC"/>
</dbReference>
<evidence type="ECO:0000256" key="2">
    <source>
        <dbReference type="PROSITE-ProRule" id="PRU00047"/>
    </source>
</evidence>
<dbReference type="InterPro" id="IPR036875">
    <property type="entry name" value="Znf_CCHC_sf"/>
</dbReference>
<dbReference type="Pfam" id="PF25597">
    <property type="entry name" value="SH3_retrovirus"/>
    <property type="match status" value="1"/>
</dbReference>
<dbReference type="GO" id="GO:0015074">
    <property type="term" value="P:DNA integration"/>
    <property type="evidence" value="ECO:0007669"/>
    <property type="project" value="InterPro"/>
</dbReference>
<feature type="compositionally biased region" description="Basic and acidic residues" evidence="4">
    <location>
        <begin position="58"/>
        <end position="68"/>
    </location>
</feature>
<protein>
    <recommendedName>
        <fullName evidence="9">Gag-pol polyprotein</fullName>
    </recommendedName>
</protein>
<evidence type="ECO:0000313" key="7">
    <source>
        <dbReference type="EMBL" id="KAK0594728.1"/>
    </source>
</evidence>
<accession>A0AA39SQ26</accession>
<keyword evidence="2" id="KW-0863">Zinc-finger</keyword>
<dbReference type="InterPro" id="IPR013103">
    <property type="entry name" value="RVT_2"/>
</dbReference>
<dbReference type="InterPro" id="IPR001584">
    <property type="entry name" value="Integrase_cat-core"/>
</dbReference>
<evidence type="ECO:0000259" key="6">
    <source>
        <dbReference type="PROSITE" id="PS50994"/>
    </source>
</evidence>
<dbReference type="Pfam" id="PF07727">
    <property type="entry name" value="RVT_2"/>
    <property type="match status" value="1"/>
</dbReference>
<dbReference type="SUPFAM" id="SSF56672">
    <property type="entry name" value="DNA/RNA polymerases"/>
    <property type="match status" value="1"/>
</dbReference>
<proteinExistence type="predicted"/>
<dbReference type="InterPro" id="IPR057670">
    <property type="entry name" value="SH3_retrovirus"/>
</dbReference>
<dbReference type="EMBL" id="JAUESC010000005">
    <property type="protein sequence ID" value="KAK0594728.1"/>
    <property type="molecule type" value="Genomic_DNA"/>
</dbReference>
<sequence length="1311" mass="149141">MRALPNRFESKVTAIEENSGYMDMKPSEVIGRLLAYESRKAPSTTIPPKKSKGIALKASKDAREAKHESDEDLALFVKRFNKFEPRQERTERKGVRCFECGGIGHFTPECANHNEKKKGKVIAATWSGSSDDSYEEDESSSEEELMANFLAFASSHKSKSTSEKEEMSQEEINSSEVESDSSSISKKKFVEQKVLAKYHAEFNDLAFKSTRKIERLKEENLELSAHNNHLSEQVERLKRREDKLIEELDLSKRSEEGLKRELVEVKGSFARIDSSTKKLDHLLGVGKSPSDKRGLGYEDGKKISTSNKTVFVKSLKNEETSIVQIPRKKLEVGQCSNAQVKMGPRRQSQAQPLRVPQAQPLRVPQANILPQLAHKGKRPIMQPQAWKQPRPVQQRRWIEPTYPQIHGRAPIRAQRQGMIPFFIHICHFCGCDGHIRPNCFQYIKMCRTQSTIEKRKNRAKMHVSRNDNIDLHDPRNSRAHVPKTTKKAKIVAKWIRKNENVCHVAQIALKANSSNFWYLDSGCSKHMTGNKSFFETLVMEEGGNVTFGDGSKRNVVEKGTISIPGLPSLSNALFVDGLKANLISISYLSDEGYSVLFSKDYCSILKPDGQTLLKGMRSNDNCYCLEASIVSNHVSMNEQIELWHERLGHMNFRDLRTLRKFNCVRGLPKLGKKANGVCGPCQQGKQTKNMHKKGISYEFSAPRTPQQNGVVERKNRVLQEMARVMLLSNNVPRNLWAEAINTACYIRNRVFLRPGTMSYGKSDEGIFIGYALNSRAYRVFNLKTLSVMESSNVVFDDTRLKSNDHEEEVIFSDVSPLEEVVVSPNVGTSNVNNDDTQPIDRVPHLDSKEPGPWVRKLHDKKDIIGEVLAMQEELNQFERNEVWTLVPRPKTTNVIGSKLIFRNKSDEDGNIVRNKARLVAQGYSQIEGIDFEETFAPVARLESIRLLLSISCVHKFKLHQMDVKSVFLNDFLQEEVFVEQPKGFVDAHHPNHVYRLKKALYGLKQAPRAWYKRLTQFLVDNDCTRGSVDKTLFIKRNNDELFIAQIYVDDIVFGSTNNTKVQQFVDVMSHEFEMSLVGELSYFLGLQIRQLDDGIFITQAKYAKNLVKKFGLEKAKHCDTPMSTTLKLRKDASGVYARYQSDLKESHLSSVKRVIRFVNETSNYGIWYSFDTNASLVGFNDADWARNCDDRKSISGGCFFLGNNLVSWFCKKQNSISLSTAEAEYIAAGSGCTQLLWMKQMLVDYGFNQGTLTLFCDNMSAINISKNPVQHSRTKHIDIRHHFIRELVENKCIVLEHVGTNDQLADLLLNP</sequence>
<feature type="region of interest" description="Disordered" evidence="4">
    <location>
        <begin position="156"/>
        <end position="179"/>
    </location>
</feature>
<dbReference type="InterPro" id="IPR012337">
    <property type="entry name" value="RNaseH-like_sf"/>
</dbReference>
<name>A0AA39SQ26_ACESA</name>
<keyword evidence="3" id="KW-0175">Coiled coil</keyword>
<dbReference type="Pfam" id="PF13976">
    <property type="entry name" value="gag_pre-integrs"/>
    <property type="match status" value="1"/>
</dbReference>
<keyword evidence="1" id="KW-0378">Hydrolase</keyword>
<dbReference type="InterPro" id="IPR054722">
    <property type="entry name" value="PolX-like_BBD"/>
</dbReference>
<reference evidence="7" key="1">
    <citation type="journal article" date="2022" name="Plant J.">
        <title>Strategies of tolerance reflected in two North American maple genomes.</title>
        <authorList>
            <person name="McEvoy S.L."/>
            <person name="Sezen U.U."/>
            <person name="Trouern-Trend A."/>
            <person name="McMahon S.M."/>
            <person name="Schaberg P.G."/>
            <person name="Yang J."/>
            <person name="Wegrzyn J.L."/>
            <person name="Swenson N.G."/>
        </authorList>
    </citation>
    <scope>NUCLEOTIDE SEQUENCE</scope>
    <source>
        <strain evidence="7">NS2018</strain>
    </source>
</reference>
<keyword evidence="2" id="KW-0479">Metal-binding</keyword>
<keyword evidence="1" id="KW-0064">Aspartyl protease</keyword>
<dbReference type="PROSITE" id="PS50994">
    <property type="entry name" value="INTEGRASE"/>
    <property type="match status" value="1"/>
</dbReference>
<dbReference type="Gene3D" id="3.30.420.10">
    <property type="entry name" value="Ribonuclease H-like superfamily/Ribonuclease H"/>
    <property type="match status" value="1"/>
</dbReference>
<dbReference type="SUPFAM" id="SSF57756">
    <property type="entry name" value="Retrovirus zinc finger-like domains"/>
    <property type="match status" value="1"/>
</dbReference>
<reference evidence="7" key="2">
    <citation type="submission" date="2023-06" db="EMBL/GenBank/DDBJ databases">
        <authorList>
            <person name="Swenson N.G."/>
            <person name="Wegrzyn J.L."/>
            <person name="Mcevoy S.L."/>
        </authorList>
    </citation>
    <scope>NUCLEOTIDE SEQUENCE</scope>
    <source>
        <strain evidence="7">NS2018</strain>
        <tissue evidence="7">Leaf</tissue>
    </source>
</reference>
<feature type="compositionally biased region" description="Low complexity" evidence="4">
    <location>
        <begin position="170"/>
        <end position="179"/>
    </location>
</feature>
<dbReference type="Proteomes" id="UP001168877">
    <property type="component" value="Unassembled WGS sequence"/>
</dbReference>
<comment type="caution">
    <text evidence="7">The sequence shown here is derived from an EMBL/GenBank/DDBJ whole genome shotgun (WGS) entry which is preliminary data.</text>
</comment>
<dbReference type="InterPro" id="IPR036397">
    <property type="entry name" value="RNaseH_sf"/>
</dbReference>
<feature type="domain" description="CCHC-type" evidence="5">
    <location>
        <begin position="96"/>
        <end position="110"/>
    </location>
</feature>
<dbReference type="PANTHER" id="PTHR11439:SF486">
    <property type="entry name" value="RLK (RECEPTOR-LIKE KINASE) PROTEIN, PUTATIVE-RELATED"/>
    <property type="match status" value="1"/>
</dbReference>
<keyword evidence="8" id="KW-1185">Reference proteome</keyword>
<dbReference type="InterPro" id="IPR043502">
    <property type="entry name" value="DNA/RNA_pol_sf"/>
</dbReference>
<keyword evidence="2" id="KW-0862">Zinc</keyword>
<evidence type="ECO:0000256" key="1">
    <source>
        <dbReference type="ARBA" id="ARBA00022750"/>
    </source>
</evidence>
<evidence type="ECO:0000256" key="3">
    <source>
        <dbReference type="SAM" id="Coils"/>
    </source>
</evidence>
<evidence type="ECO:0000259" key="5">
    <source>
        <dbReference type="PROSITE" id="PS50158"/>
    </source>
</evidence>
<dbReference type="PROSITE" id="PS50158">
    <property type="entry name" value="ZF_CCHC"/>
    <property type="match status" value="1"/>
</dbReference>
<evidence type="ECO:0000313" key="8">
    <source>
        <dbReference type="Proteomes" id="UP001168877"/>
    </source>
</evidence>
<dbReference type="CDD" id="cd09272">
    <property type="entry name" value="RNase_HI_RT_Ty1"/>
    <property type="match status" value="1"/>
</dbReference>
<dbReference type="PANTHER" id="PTHR11439">
    <property type="entry name" value="GAG-POL-RELATED RETROTRANSPOSON"/>
    <property type="match status" value="1"/>
</dbReference>
<feature type="region of interest" description="Disordered" evidence="4">
    <location>
        <begin position="40"/>
        <end position="68"/>
    </location>
</feature>
<feature type="region of interest" description="Disordered" evidence="4">
    <location>
        <begin position="825"/>
        <end position="845"/>
    </location>
</feature>
<dbReference type="SUPFAM" id="SSF53098">
    <property type="entry name" value="Ribonuclease H-like"/>
    <property type="match status" value="1"/>
</dbReference>
<organism evidence="7 8">
    <name type="scientific">Acer saccharum</name>
    <name type="common">Sugar maple</name>
    <dbReference type="NCBI Taxonomy" id="4024"/>
    <lineage>
        <taxon>Eukaryota</taxon>
        <taxon>Viridiplantae</taxon>
        <taxon>Streptophyta</taxon>
        <taxon>Embryophyta</taxon>
        <taxon>Tracheophyta</taxon>
        <taxon>Spermatophyta</taxon>
        <taxon>Magnoliopsida</taxon>
        <taxon>eudicotyledons</taxon>
        <taxon>Gunneridae</taxon>
        <taxon>Pentapetalae</taxon>
        <taxon>rosids</taxon>
        <taxon>malvids</taxon>
        <taxon>Sapindales</taxon>
        <taxon>Sapindaceae</taxon>
        <taxon>Hippocastanoideae</taxon>
        <taxon>Acereae</taxon>
        <taxon>Acer</taxon>
    </lineage>
</organism>
<dbReference type="GO" id="GO:0003676">
    <property type="term" value="F:nucleic acid binding"/>
    <property type="evidence" value="ECO:0007669"/>
    <property type="project" value="InterPro"/>
</dbReference>
<feature type="coiled-coil region" evidence="3">
    <location>
        <begin position="213"/>
        <end position="254"/>
    </location>
</feature>
<feature type="domain" description="Integrase catalytic" evidence="6">
    <location>
        <begin position="657"/>
        <end position="771"/>
    </location>
</feature>
<evidence type="ECO:0008006" key="9">
    <source>
        <dbReference type="Google" id="ProtNLM"/>
    </source>
</evidence>